<evidence type="ECO:0000313" key="1">
    <source>
        <dbReference type="EMBL" id="SEO02775.1"/>
    </source>
</evidence>
<dbReference type="PANTHER" id="PTHR36455:SF1">
    <property type="entry name" value="BLR8292 PROTEIN"/>
    <property type="match status" value="1"/>
</dbReference>
<name>A0A1H8LCA1_9GAMM</name>
<organism evidence="1 2">
    <name type="scientific">Vreelandella aquamarina</name>
    <dbReference type="NCBI Taxonomy" id="77097"/>
    <lineage>
        <taxon>Bacteria</taxon>
        <taxon>Pseudomonadati</taxon>
        <taxon>Pseudomonadota</taxon>
        <taxon>Gammaproteobacteria</taxon>
        <taxon>Oceanospirillales</taxon>
        <taxon>Halomonadaceae</taxon>
        <taxon>Vreelandella</taxon>
    </lineage>
</organism>
<accession>A0A1H8LCA1</accession>
<dbReference type="Pfam" id="PF05717">
    <property type="entry name" value="TnpB_IS66"/>
    <property type="match status" value="1"/>
</dbReference>
<dbReference type="PANTHER" id="PTHR36455">
    <property type="match status" value="1"/>
</dbReference>
<dbReference type="STRING" id="77097.SAMN04490369_103918"/>
<dbReference type="Proteomes" id="UP000199493">
    <property type="component" value="Unassembled WGS sequence"/>
</dbReference>
<dbReference type="InterPro" id="IPR008878">
    <property type="entry name" value="Transposase_IS66_Orf2"/>
</dbReference>
<evidence type="ECO:0000313" key="2">
    <source>
        <dbReference type="Proteomes" id="UP000199493"/>
    </source>
</evidence>
<sequence>MRHRYLRPSWDLPEIYLYRQPVDFRKQANGLALLVEQELGHSPFSGALYAFTNRQRNKIKCLMWEDNGFVLYYKSLAEEKFKWPGPSDELMPLNGEQINWLLDGYDITLLQGHKTLHYESVG</sequence>
<dbReference type="RefSeq" id="WP_089675619.1">
    <property type="nucleotide sequence ID" value="NZ_FODB01000039.1"/>
</dbReference>
<dbReference type="EMBL" id="FODB01000039">
    <property type="protein sequence ID" value="SEO02775.1"/>
    <property type="molecule type" value="Genomic_DNA"/>
</dbReference>
<protein>
    <submittedName>
        <fullName evidence="1">IS66 Orf2 like protein</fullName>
    </submittedName>
</protein>
<proteinExistence type="predicted"/>
<dbReference type="NCBIfam" id="NF033819">
    <property type="entry name" value="IS66_TnpB"/>
    <property type="match status" value="1"/>
</dbReference>
<reference evidence="1 2" key="1">
    <citation type="submission" date="2016-10" db="EMBL/GenBank/DDBJ databases">
        <authorList>
            <person name="de Groot N.N."/>
        </authorList>
    </citation>
    <scope>NUCLEOTIDE SEQUENCE [LARGE SCALE GENOMIC DNA]</scope>
    <source>
        <strain evidence="1 2">558</strain>
    </source>
</reference>
<dbReference type="AlphaFoldDB" id="A0A1H8LCA1"/>
<gene>
    <name evidence="1" type="ORF">SAMN04490369_103918</name>
</gene>